<dbReference type="GeneID" id="9835200"/>
<name>A0A090N3F3_OSTTA</name>
<organism evidence="2 3">
    <name type="scientific">Ostreococcus tauri</name>
    <name type="common">Marine green alga</name>
    <dbReference type="NCBI Taxonomy" id="70448"/>
    <lineage>
        <taxon>Eukaryota</taxon>
        <taxon>Viridiplantae</taxon>
        <taxon>Chlorophyta</taxon>
        <taxon>Mamiellophyceae</taxon>
        <taxon>Mamiellales</taxon>
        <taxon>Bathycoccaceae</taxon>
        <taxon>Ostreococcus</taxon>
    </lineage>
</organism>
<reference evidence="3" key="1">
    <citation type="journal article" date="2006" name="Proc. Natl. Acad. Sci. U.S.A.">
        <title>Genome analysis of the smallest free-living eukaryote Ostreococcus tauri unveils many unique features.</title>
        <authorList>
            <person name="Derelle E."/>
            <person name="Ferraz C."/>
            <person name="Rombauts S."/>
            <person name="Rouze P."/>
            <person name="Worden A.Z."/>
            <person name="Robbens S."/>
            <person name="Partensky F."/>
            <person name="Degroeve S."/>
            <person name="Echeynie S."/>
            <person name="Cooke R."/>
            <person name="Saeys Y."/>
            <person name="Wuyts J."/>
            <person name="Jabbari K."/>
            <person name="Bowler C."/>
            <person name="Panaud O."/>
            <person name="Piegu B."/>
            <person name="Ball S.G."/>
            <person name="Ral J.-P."/>
            <person name="Bouget F.-Y."/>
            <person name="Piganeau G."/>
            <person name="De Baets B."/>
            <person name="Picard A."/>
            <person name="Delseny M."/>
            <person name="Demaille J."/>
            <person name="Van de Peer Y."/>
            <person name="Moreau H."/>
        </authorList>
    </citation>
    <scope>NUCLEOTIDE SEQUENCE [LARGE SCALE GENOMIC DNA]</scope>
    <source>
        <strain evidence="3">OTTH 0595 / CCAP 157/2 / RCC745</strain>
    </source>
</reference>
<feature type="compositionally biased region" description="Basic and acidic residues" evidence="1">
    <location>
        <begin position="499"/>
        <end position="550"/>
    </location>
</feature>
<dbReference type="AlphaFoldDB" id="A0A090N3F3"/>
<evidence type="ECO:0000313" key="3">
    <source>
        <dbReference type="Proteomes" id="UP000009170"/>
    </source>
</evidence>
<dbReference type="Proteomes" id="UP000009170">
    <property type="component" value="Unassembled WGS sequence"/>
</dbReference>
<gene>
    <name evidence="2" type="ORF">OT_ostta05g02840</name>
</gene>
<sequence length="1090" mass="118923">MFKRLASARGSKDRVVHFTVTVHALEPWIGVGVTGVASERIALGWERGANRRGTTSVSDPTPLDDYGRASRYTFEEEIAIDATVQKGRVKALRFFVLAIPSGTALGGAVETRVVGGCDVDLAKFTDANDGRGVTLEVGCGDDVRAAVGAPRLTITVRARVADGNMEIEPHTPEVNRGRVAAQSWAASGRFRDEESVSDQSTEQAAAFTKAASMFKKREPKHEESSAIEAPRALNIENEPQMSASGNEIVPAVPVTTATRESAPSGEPDGDPELESARLELFGVREAQSPVTPTPKGDVDSDGFLLDSDLESDGEDDEHIIMEFTPTPLKDKATEDFERAAEEEALRVEAERVAAEEARMQVEEDAAVARIEAERLALEEEERKRIEEARLATIRIEEERLRLEEEERLARVEFERAQAEEEARRLAEEDAIAAALEEEKVRAEEERQWEIEAAVAAARVDELERQAELARMAEEDAVRKAEEEARLRAEEDAVRKAEEEARLRAEEDAVRKAEEEARLRAEEDAVRKAEEEARLRAEEEARHRDEEEARLRASAAEEEVMRAAEQAAAQEAAAAAQAALVEQERVRAEEALCAAREAEELLRLEEEETLRVAQLEARLQEERELEARLQEERELQAAESVRTASMPDVDVYAEEPIPEDAAEVLFSGSPSAQSVGFSTPMAHCDDAFYTPGTHRTRFADSVAKPTRNRELEDEVISMSLCDILIHSAAMDSGFTTALGLSERIASVRSTQGLEGSQLEFRRIMDSFGVAIKGALSNPSRSVFLATQLIALRVCLANMDDIDTRDLIELEIVARNSAFETLWTQTFGSLLAPSDATLKLLGLSSLPNGDGERIGRAWAVMFQFAKVRLGVDLVTNARGTPNGAKPLTQQLQREILKNLMLRLDKSVLDVLLKPTEDEKVNAMLPGRGALTFATGAELKRAISALVGIVTELNLGTGPDSVTPKLRAAADVCMIPKDALTDPQLRADILCGKLSGEELSGIVIRFRPDDFAPQPVDQSVINAVVAAAASEHTEFDPSGVEPCVPVSTQDAPWVANLASALAASDGSTVDVAMLPGFSAHASRWSLVAESLAR</sequence>
<dbReference type="KEGG" id="ota:OT_ostta05g02840"/>
<evidence type="ECO:0000313" key="2">
    <source>
        <dbReference type="EMBL" id="CEF98018.1"/>
    </source>
</evidence>
<dbReference type="RefSeq" id="XP_003079394.2">
    <property type="nucleotide sequence ID" value="XM_003079346.2"/>
</dbReference>
<dbReference type="PANTHER" id="PTHR38758:SF1">
    <property type="entry name" value="PROTEIN, PUTATIVE-RELATED"/>
    <property type="match status" value="1"/>
</dbReference>
<dbReference type="OrthoDB" id="545530at2759"/>
<proteinExistence type="predicted"/>
<accession>A0A090N3F3</accession>
<dbReference type="STRING" id="70448.A0A090N3F3"/>
<keyword evidence="3" id="KW-1185">Reference proteome</keyword>
<dbReference type="PANTHER" id="PTHR38758">
    <property type="entry name" value="PUTATIVE-RELATED"/>
    <property type="match status" value="1"/>
</dbReference>
<dbReference type="EMBL" id="CAID01000005">
    <property type="protein sequence ID" value="CEF98018.1"/>
    <property type="molecule type" value="Genomic_DNA"/>
</dbReference>
<evidence type="ECO:0000256" key="1">
    <source>
        <dbReference type="SAM" id="MobiDB-lite"/>
    </source>
</evidence>
<comment type="caution">
    <text evidence="2">The sequence shown here is derived from an EMBL/GenBank/DDBJ whole genome shotgun (WGS) entry which is preliminary data.</text>
</comment>
<dbReference type="InParanoid" id="A0A090N3F3"/>
<feature type="region of interest" description="Disordered" evidence="1">
    <location>
        <begin position="499"/>
        <end position="556"/>
    </location>
</feature>
<protein>
    <submittedName>
        <fullName evidence="2">Unnamed product</fullName>
    </submittedName>
</protein>
<reference evidence="2 3" key="2">
    <citation type="journal article" date="2014" name="BMC Genomics">
        <title>An improved genome of the model marine alga Ostreococcus tauri unfolds by assessing Illumina de novo assemblies.</title>
        <authorList>
            <person name="Blanc-Mathieu R."/>
            <person name="Verhelst B."/>
            <person name="Derelle E."/>
            <person name="Rombauts S."/>
            <person name="Bouget F.Y."/>
            <person name="Carre I."/>
            <person name="Chateau A."/>
            <person name="Eyre-Walker A."/>
            <person name="Grimsley N."/>
            <person name="Moreau H."/>
            <person name="Piegu B."/>
            <person name="Rivals E."/>
            <person name="Schackwitz W."/>
            <person name="Van de Peer Y."/>
            <person name="Piganeau G."/>
        </authorList>
    </citation>
    <scope>NUCLEOTIDE SEQUENCE [LARGE SCALE GENOMIC DNA]</scope>
    <source>
        <strain evidence="3">OTTH 0595 / CCAP 157/2 / RCC745</strain>
    </source>
</reference>